<organism evidence="4 5">
    <name type="scientific">Platysternon megacephalum</name>
    <name type="common">big-headed turtle</name>
    <dbReference type="NCBI Taxonomy" id="55544"/>
    <lineage>
        <taxon>Eukaryota</taxon>
        <taxon>Metazoa</taxon>
        <taxon>Chordata</taxon>
        <taxon>Craniata</taxon>
        <taxon>Vertebrata</taxon>
        <taxon>Euteleostomi</taxon>
        <taxon>Archelosauria</taxon>
        <taxon>Testudinata</taxon>
        <taxon>Testudines</taxon>
        <taxon>Cryptodira</taxon>
        <taxon>Durocryptodira</taxon>
        <taxon>Testudinoidea</taxon>
        <taxon>Platysternidae</taxon>
        <taxon>Platysternon</taxon>
    </lineage>
</organism>
<gene>
    <name evidence="4" type="ORF">DR999_PMT16100</name>
</gene>
<dbReference type="GO" id="GO:0005634">
    <property type="term" value="C:nucleus"/>
    <property type="evidence" value="ECO:0007669"/>
    <property type="project" value="TreeGrafter"/>
</dbReference>
<dbReference type="InterPro" id="IPR022168">
    <property type="entry name" value="GARIL-like_Rab2B-bd"/>
</dbReference>
<feature type="domain" description="Golgi associated RAB2 interactor protein-like Rab2B-binding" evidence="3">
    <location>
        <begin position="106"/>
        <end position="169"/>
    </location>
</feature>
<dbReference type="EMBL" id="QXTE01000217">
    <property type="protein sequence ID" value="TFK01685.1"/>
    <property type="molecule type" value="Genomic_DNA"/>
</dbReference>
<evidence type="ECO:0000259" key="3">
    <source>
        <dbReference type="Pfam" id="PF12480"/>
    </source>
</evidence>
<feature type="compositionally biased region" description="Polar residues" evidence="2">
    <location>
        <begin position="272"/>
        <end position="293"/>
    </location>
</feature>
<evidence type="ECO:0000256" key="1">
    <source>
        <dbReference type="ARBA" id="ARBA00038379"/>
    </source>
</evidence>
<reference evidence="4 5" key="1">
    <citation type="submission" date="2019-04" db="EMBL/GenBank/DDBJ databases">
        <title>Draft genome of the big-headed turtle Platysternon megacephalum.</title>
        <authorList>
            <person name="Gong S."/>
        </authorList>
    </citation>
    <scope>NUCLEOTIDE SEQUENCE [LARGE SCALE GENOMIC DNA]</scope>
    <source>
        <strain evidence="4">DO16091913</strain>
        <tissue evidence="4">Muscle</tissue>
    </source>
</reference>
<protein>
    <submittedName>
        <fullName evidence="4">Protein FAM71B</fullName>
    </submittedName>
</protein>
<evidence type="ECO:0000313" key="5">
    <source>
        <dbReference type="Proteomes" id="UP000297703"/>
    </source>
</evidence>
<feature type="compositionally biased region" description="Polar residues" evidence="2">
    <location>
        <begin position="301"/>
        <end position="320"/>
    </location>
</feature>
<comment type="caution">
    <text evidence="4">The sequence shown here is derived from an EMBL/GenBank/DDBJ whole genome shotgun (WGS) entry which is preliminary data.</text>
</comment>
<feature type="compositionally biased region" description="Polar residues" evidence="2">
    <location>
        <begin position="226"/>
        <end position="241"/>
    </location>
</feature>
<dbReference type="Proteomes" id="UP000297703">
    <property type="component" value="Unassembled WGS sequence"/>
</dbReference>
<feature type="region of interest" description="Disordered" evidence="2">
    <location>
        <begin position="191"/>
        <end position="320"/>
    </location>
</feature>
<evidence type="ECO:0000256" key="2">
    <source>
        <dbReference type="SAM" id="MobiDB-lite"/>
    </source>
</evidence>
<dbReference type="PANTHER" id="PTHR22574:SF14">
    <property type="entry name" value="INTEGRAL MEMBRANE PROTEIN"/>
    <property type="match status" value="1"/>
</dbReference>
<dbReference type="PANTHER" id="PTHR22574">
    <property type="match status" value="1"/>
</dbReference>
<sequence>MWMNSTISQSESEVSSMAWIPHREDLQRYLREGEYPPFRSVAMFESNFIQITRRGKNVDVHNHPTEATIGIISTDNKLPLPNIMLITRPVPMQSGQVPSGCRTEQLVLTRLLPLKFVRISVHDPDRQRIKLKLINGRSYYLQLSASPGEQELLFDCWLSLIYLLHHPPDCYLHPNSCMPRDNLSVQILASEEEEEVVPGSQNKAQEDADPEEKGKEQVGNAASPLGESSSRVSLTQGPSTETKPELNSESKEHESLTQSDVVRNEGDLGERANSSSLHSSTALDQVRENTAVSDRTDTTAKDSNTSSQASGKQKGSAQLE</sequence>
<name>A0A4D9DYR2_9SAUR</name>
<feature type="compositionally biased region" description="Basic and acidic residues" evidence="2">
    <location>
        <begin position="242"/>
        <end position="255"/>
    </location>
</feature>
<dbReference type="OrthoDB" id="9940031at2759"/>
<dbReference type="Pfam" id="PF12480">
    <property type="entry name" value="GARIL_Rab2_bd"/>
    <property type="match status" value="1"/>
</dbReference>
<evidence type="ECO:0000313" key="4">
    <source>
        <dbReference type="EMBL" id="TFK01685.1"/>
    </source>
</evidence>
<keyword evidence="5" id="KW-1185">Reference proteome</keyword>
<accession>A0A4D9DYR2</accession>
<comment type="similarity">
    <text evidence="1">Belongs to the GARIN family.</text>
</comment>
<dbReference type="AlphaFoldDB" id="A0A4D9DYR2"/>
<reference evidence="4 5" key="2">
    <citation type="submission" date="2019-04" db="EMBL/GenBank/DDBJ databases">
        <title>The genome sequence of big-headed turtle.</title>
        <authorList>
            <person name="Gong S."/>
        </authorList>
    </citation>
    <scope>NUCLEOTIDE SEQUENCE [LARGE SCALE GENOMIC DNA]</scope>
    <source>
        <strain evidence="4">DO16091913</strain>
        <tissue evidence="4">Muscle</tissue>
    </source>
</reference>
<proteinExistence type="inferred from homology"/>